<evidence type="ECO:0000256" key="5">
    <source>
        <dbReference type="PIRNR" id="PIRNR038471"/>
    </source>
</evidence>
<dbReference type="EMBL" id="CP097770">
    <property type="protein sequence ID" value="URJ53202.1"/>
    <property type="molecule type" value="Genomic_DNA"/>
</dbReference>
<proteinExistence type="inferred from homology"/>
<reference evidence="7" key="1">
    <citation type="submission" date="2022-11" db="EMBL/GenBank/DDBJ databases">
        <authorList>
            <person name="Vasilchenko N.G."/>
            <person name="Prazdnova E.V."/>
            <person name="Gorovtsov A.V."/>
            <person name="Chistyakov V.A."/>
            <person name="Pak M.L."/>
        </authorList>
    </citation>
    <scope>NUCLEOTIDE SEQUENCE</scope>
    <source>
        <strain evidence="7">R 4.5</strain>
    </source>
</reference>
<evidence type="ECO:0000256" key="2">
    <source>
        <dbReference type="ARBA" id="ARBA00013855"/>
    </source>
</evidence>
<dbReference type="PANTHER" id="PTHR34138:SF1">
    <property type="entry name" value="CELL SHAPE-DETERMINING PROTEIN MREC"/>
    <property type="match status" value="1"/>
</dbReference>
<evidence type="ECO:0000313" key="7">
    <source>
        <dbReference type="EMBL" id="URJ53202.1"/>
    </source>
</evidence>
<evidence type="ECO:0000256" key="4">
    <source>
        <dbReference type="ARBA" id="ARBA00032089"/>
    </source>
</evidence>
<sequence>MFKLFGNKRLFVLLIGIVLFIALMGITLGQRNSLTWPEKFARDSIGFVQGIFYRPASAIAGFFEDIGNMRSIYEENERLKIAVAKLTRDQIQTHNYVETNARLQNELKFTQTQKAKNNYDYRVAQVNSVSNDSKTLVIDIGEKDGAKVGQEVSSLEGFVGVISRTGNFTSTVTLLTTLDPKNPNSYAIAATVLGKENQSFGMIESYDPGTNRFQMTRIEEKDPIAKGDQIITSGAGGKFRKNLMIGTVEKIQVGEFGKTRTAIIKPAASFVDWKELLILYTPEVPE</sequence>
<organism evidence="7 8">
    <name type="scientific">Paenibacillus polymyxa</name>
    <name type="common">Bacillus polymyxa</name>
    <dbReference type="NCBI Taxonomy" id="1406"/>
    <lineage>
        <taxon>Bacteria</taxon>
        <taxon>Bacillati</taxon>
        <taxon>Bacillota</taxon>
        <taxon>Bacilli</taxon>
        <taxon>Bacillales</taxon>
        <taxon>Paenibacillaceae</taxon>
        <taxon>Paenibacillus</taxon>
    </lineage>
</organism>
<comment type="function">
    <text evidence="5">Involved in formation and maintenance of cell shape.</text>
</comment>
<evidence type="ECO:0000256" key="1">
    <source>
        <dbReference type="ARBA" id="ARBA00009369"/>
    </source>
</evidence>
<evidence type="ECO:0000256" key="3">
    <source>
        <dbReference type="ARBA" id="ARBA00022960"/>
    </source>
</evidence>
<dbReference type="InterPro" id="IPR007221">
    <property type="entry name" value="MreC"/>
</dbReference>
<dbReference type="AlphaFoldDB" id="A0AAE9LB52"/>
<comment type="similarity">
    <text evidence="1 5">Belongs to the MreC family.</text>
</comment>
<dbReference type="Gene3D" id="2.40.10.340">
    <property type="entry name" value="Rod shape-determining protein MreC, domain 1"/>
    <property type="match status" value="1"/>
</dbReference>
<feature type="domain" description="Rod shape-determining protein MreC beta-barrel core" evidence="6">
    <location>
        <begin position="128"/>
        <end position="279"/>
    </location>
</feature>
<dbReference type="InterPro" id="IPR042177">
    <property type="entry name" value="Cell/Rod_1"/>
</dbReference>
<evidence type="ECO:0000313" key="8">
    <source>
        <dbReference type="Proteomes" id="UP001055784"/>
    </source>
</evidence>
<evidence type="ECO:0000259" key="6">
    <source>
        <dbReference type="Pfam" id="PF04085"/>
    </source>
</evidence>
<dbReference type="PIRSF" id="PIRSF038471">
    <property type="entry name" value="MreC"/>
    <property type="match status" value="1"/>
</dbReference>
<name>A0AAE9LB52_PAEPO</name>
<accession>A0AAE9LB52</accession>
<dbReference type="GO" id="GO:0005886">
    <property type="term" value="C:plasma membrane"/>
    <property type="evidence" value="ECO:0007669"/>
    <property type="project" value="TreeGrafter"/>
</dbReference>
<dbReference type="Pfam" id="PF04085">
    <property type="entry name" value="MreC"/>
    <property type="match status" value="1"/>
</dbReference>
<protein>
    <recommendedName>
        <fullName evidence="2 5">Cell shape-determining protein MreC</fullName>
    </recommendedName>
    <alternativeName>
        <fullName evidence="4 5">Cell shape protein MreC</fullName>
    </alternativeName>
</protein>
<gene>
    <name evidence="7" type="primary">mreC</name>
    <name evidence="7" type="ORF">MF626_005120</name>
</gene>
<dbReference type="InterPro" id="IPR055342">
    <property type="entry name" value="MreC_beta-barrel_core"/>
</dbReference>
<dbReference type="Gene3D" id="2.40.10.350">
    <property type="entry name" value="Rod shape-determining protein MreC, domain 2"/>
    <property type="match status" value="1"/>
</dbReference>
<dbReference type="InterPro" id="IPR042175">
    <property type="entry name" value="Cell/Rod_MreC_2"/>
</dbReference>
<keyword evidence="3 5" id="KW-0133">Cell shape</keyword>
<dbReference type="GO" id="GO:0008360">
    <property type="term" value="P:regulation of cell shape"/>
    <property type="evidence" value="ECO:0007669"/>
    <property type="project" value="UniProtKB-KW"/>
</dbReference>
<dbReference type="Proteomes" id="UP001055784">
    <property type="component" value="Chromosome"/>
</dbReference>
<dbReference type="PANTHER" id="PTHR34138">
    <property type="entry name" value="CELL SHAPE-DETERMINING PROTEIN MREC"/>
    <property type="match status" value="1"/>
</dbReference>
<dbReference type="NCBIfam" id="TIGR00219">
    <property type="entry name" value="mreC"/>
    <property type="match status" value="1"/>
</dbReference>